<keyword evidence="2" id="KW-1185">Reference proteome</keyword>
<evidence type="ECO:0000313" key="2">
    <source>
        <dbReference type="Proteomes" id="UP001291309"/>
    </source>
</evidence>
<proteinExistence type="predicted"/>
<name>A0ABU5HHJ4_9BACT</name>
<accession>A0ABU5HHJ4</accession>
<dbReference type="InterPro" id="IPR045997">
    <property type="entry name" value="DUF5953"/>
</dbReference>
<dbReference type="Proteomes" id="UP001291309">
    <property type="component" value="Unassembled WGS sequence"/>
</dbReference>
<dbReference type="EMBL" id="JAXIVS010000023">
    <property type="protein sequence ID" value="MDY7232725.1"/>
    <property type="molecule type" value="Genomic_DNA"/>
</dbReference>
<evidence type="ECO:0000313" key="1">
    <source>
        <dbReference type="EMBL" id="MDY7232725.1"/>
    </source>
</evidence>
<sequence>MERAFPGLHLGWKVSEEGRPVALPRRDAWISEVTPDGGFRLVCNGDESYPVTISAWERRAGPEPHAQPLLQVSAELPLDAATIAVAVDMLEEVAEGARALWGHATPDRAVGEIAQQSIRPLQGPPRPPRGLPVLALSERLRAPEIPHCLGWLNYWSAATARWLNFPDPARDAELLSRSRRTATGGWLVRLTDEPLDLDTPVHLDALLRAYERFPEIGGRGTGASGV</sequence>
<organism evidence="1 2">
    <name type="scientific">Hyalangium rubrum</name>
    <dbReference type="NCBI Taxonomy" id="3103134"/>
    <lineage>
        <taxon>Bacteria</taxon>
        <taxon>Pseudomonadati</taxon>
        <taxon>Myxococcota</taxon>
        <taxon>Myxococcia</taxon>
        <taxon>Myxococcales</taxon>
        <taxon>Cystobacterineae</taxon>
        <taxon>Archangiaceae</taxon>
        <taxon>Hyalangium</taxon>
    </lineage>
</organism>
<gene>
    <name evidence="1" type="ORF">SYV04_40440</name>
</gene>
<protein>
    <submittedName>
        <fullName evidence="1">DUF5953 family protein</fullName>
    </submittedName>
</protein>
<reference evidence="1 2" key="1">
    <citation type="submission" date="2023-12" db="EMBL/GenBank/DDBJ databases">
        <title>the genome sequence of Hyalangium sp. s54d21.</title>
        <authorList>
            <person name="Zhang X."/>
        </authorList>
    </citation>
    <scope>NUCLEOTIDE SEQUENCE [LARGE SCALE GENOMIC DNA]</scope>
    <source>
        <strain evidence="2">s54d21</strain>
    </source>
</reference>
<dbReference type="Pfam" id="PF19378">
    <property type="entry name" value="DUF5953"/>
    <property type="match status" value="1"/>
</dbReference>
<comment type="caution">
    <text evidence="1">The sequence shown here is derived from an EMBL/GenBank/DDBJ whole genome shotgun (WGS) entry which is preliminary data.</text>
</comment>